<evidence type="ECO:0000313" key="3">
    <source>
        <dbReference type="Proteomes" id="UP000439903"/>
    </source>
</evidence>
<protein>
    <submittedName>
        <fullName evidence="2">Uncharacterized protein</fullName>
    </submittedName>
</protein>
<feature type="region of interest" description="Disordered" evidence="1">
    <location>
        <begin position="148"/>
        <end position="171"/>
    </location>
</feature>
<evidence type="ECO:0000256" key="1">
    <source>
        <dbReference type="SAM" id="MobiDB-lite"/>
    </source>
</evidence>
<accession>A0A8H3WUV5</accession>
<organism evidence="2 3">
    <name type="scientific">Gigaspora margarita</name>
    <dbReference type="NCBI Taxonomy" id="4874"/>
    <lineage>
        <taxon>Eukaryota</taxon>
        <taxon>Fungi</taxon>
        <taxon>Fungi incertae sedis</taxon>
        <taxon>Mucoromycota</taxon>
        <taxon>Glomeromycotina</taxon>
        <taxon>Glomeromycetes</taxon>
        <taxon>Diversisporales</taxon>
        <taxon>Gigasporaceae</taxon>
        <taxon>Gigaspora</taxon>
    </lineage>
</organism>
<keyword evidence="3" id="KW-1185">Reference proteome</keyword>
<gene>
    <name evidence="2" type="ORF">F8M41_020104</name>
</gene>
<reference evidence="2 3" key="1">
    <citation type="journal article" date="2019" name="Environ. Microbiol.">
        <title>At the nexus of three kingdoms: the genome of the mycorrhizal fungus Gigaspora margarita provides insights into plant, endobacterial and fungal interactions.</title>
        <authorList>
            <person name="Venice F."/>
            <person name="Ghignone S."/>
            <person name="Salvioli di Fossalunga A."/>
            <person name="Amselem J."/>
            <person name="Novero M."/>
            <person name="Xianan X."/>
            <person name="Sedzielewska Toro K."/>
            <person name="Morin E."/>
            <person name="Lipzen A."/>
            <person name="Grigoriev I.V."/>
            <person name="Henrissat B."/>
            <person name="Martin F.M."/>
            <person name="Bonfante P."/>
        </authorList>
    </citation>
    <scope>NUCLEOTIDE SEQUENCE [LARGE SCALE GENOMIC DNA]</scope>
    <source>
        <strain evidence="2 3">BEG34</strain>
    </source>
</reference>
<comment type="caution">
    <text evidence="2">The sequence shown here is derived from an EMBL/GenBank/DDBJ whole genome shotgun (WGS) entry which is preliminary data.</text>
</comment>
<dbReference type="OrthoDB" id="2398277at2759"/>
<dbReference type="AlphaFoldDB" id="A0A8H3WUV5"/>
<sequence length="171" mass="19926">MEEKMDNNFDFTNEKTFKELLEKIRSLRGTLTTKIKSSTFFVFGNLLEPINNHALPETVLKWKRSEKTKACYRRLFDEVDDSGVTYIVKILTKIWPFRDSFEENIAYAIAVAQVMLNLKYEKITMSDTAIKHKIAKNLNILKHNTGFSLSSSEDETEKEKSNKEFDNVEKV</sequence>
<dbReference type="EMBL" id="WTPW01005378">
    <property type="protein sequence ID" value="KAF0332826.1"/>
    <property type="molecule type" value="Genomic_DNA"/>
</dbReference>
<dbReference type="Proteomes" id="UP000439903">
    <property type="component" value="Unassembled WGS sequence"/>
</dbReference>
<feature type="compositionally biased region" description="Basic and acidic residues" evidence="1">
    <location>
        <begin position="157"/>
        <end position="171"/>
    </location>
</feature>
<proteinExistence type="predicted"/>
<evidence type="ECO:0000313" key="2">
    <source>
        <dbReference type="EMBL" id="KAF0332826.1"/>
    </source>
</evidence>
<name>A0A8H3WUV5_GIGMA</name>